<dbReference type="GO" id="GO:0016491">
    <property type="term" value="F:oxidoreductase activity"/>
    <property type="evidence" value="ECO:0007669"/>
    <property type="project" value="InterPro"/>
</dbReference>
<protein>
    <recommendedName>
        <fullName evidence="1">Enoyl reductase (ER) domain-containing protein</fullName>
    </recommendedName>
</protein>
<dbReference type="Pfam" id="PF08240">
    <property type="entry name" value="ADH_N"/>
    <property type="match status" value="1"/>
</dbReference>
<dbReference type="CDD" id="cd05289">
    <property type="entry name" value="MDR_like_2"/>
    <property type="match status" value="1"/>
</dbReference>
<dbReference type="InterPro" id="IPR050700">
    <property type="entry name" value="YIM1/Zinc_Alcohol_DH_Fams"/>
</dbReference>
<evidence type="ECO:0000259" key="1">
    <source>
        <dbReference type="SMART" id="SM00829"/>
    </source>
</evidence>
<sequence length="551" mass="61369">MVPYVEEGTDSMLSNRNVTRSPDEILVSENRVDGIFCRKKKKPNRVRKQTKITDHQIERTIIMVIEYNKHNYIGTLTNTQYLSTFGYVYNELTLQVSTGLVLPGTTDPQYQQFHFVPQNPRQYYQQKTPYQQTYNSVLTPRVNLFLYSLSVYKPTCLTRSSPMCAKGDKIYMTNMTESTTNKMDDSFPTKMLAAQQTGYGEVRNVITLGNEVPVPRQLSSNQILVKVYAASINPVDWKLLNGNMSLIIRPSFPHIPGKDVAGVVVDIGASVKRFQIGDEVYGNLHMDDGSYAEYVRGNEGNFALKPKNLSMIEAAAVPLACETSYQALFVKTSPPVGAQTKVFICGGATATGLYAIQMAKAVGAHVATTCSQRNFNVMEKVGYKIVQDVNEVNDDPQQLLVIDYNSKNFGDILKDQNYDLVYDCVGGEQQWIAAKQILRQGGQFVTIAGDDPEASVSLKSAVTIGPRLLSRKLGSVFGSSHHGYIFHLLSPVSSELDLIRSEFIETGKVKSLIDTVFDWRTEGVEALYKLYEKSKSGKAQGKLILKIADVQ</sequence>
<dbReference type="OrthoDB" id="48317at2759"/>
<dbReference type="PANTHER" id="PTHR11695">
    <property type="entry name" value="ALCOHOL DEHYDROGENASE RELATED"/>
    <property type="match status" value="1"/>
</dbReference>
<dbReference type="InterPro" id="IPR036291">
    <property type="entry name" value="NAD(P)-bd_dom_sf"/>
</dbReference>
<dbReference type="Gene3D" id="3.40.50.720">
    <property type="entry name" value="NAD(P)-binding Rossmann-like Domain"/>
    <property type="match status" value="1"/>
</dbReference>
<dbReference type="EMBL" id="CAJNOJ010000068">
    <property type="protein sequence ID" value="CAF1020845.1"/>
    <property type="molecule type" value="Genomic_DNA"/>
</dbReference>
<dbReference type="InterPro" id="IPR013154">
    <property type="entry name" value="ADH-like_N"/>
</dbReference>
<organism evidence="2 3">
    <name type="scientific">Adineta ricciae</name>
    <name type="common">Rotifer</name>
    <dbReference type="NCBI Taxonomy" id="249248"/>
    <lineage>
        <taxon>Eukaryota</taxon>
        <taxon>Metazoa</taxon>
        <taxon>Spiralia</taxon>
        <taxon>Gnathifera</taxon>
        <taxon>Rotifera</taxon>
        <taxon>Eurotatoria</taxon>
        <taxon>Bdelloidea</taxon>
        <taxon>Adinetida</taxon>
        <taxon>Adinetidae</taxon>
        <taxon>Adineta</taxon>
    </lineage>
</organism>
<accession>A0A814IF57</accession>
<dbReference type="PANTHER" id="PTHR11695:SF294">
    <property type="entry name" value="RETICULON-4-INTERACTING PROTEIN 1, MITOCHONDRIAL"/>
    <property type="match status" value="1"/>
</dbReference>
<dbReference type="SUPFAM" id="SSF51735">
    <property type="entry name" value="NAD(P)-binding Rossmann-fold domains"/>
    <property type="match status" value="1"/>
</dbReference>
<feature type="domain" description="Enoyl reductase (ER)" evidence="1">
    <location>
        <begin position="200"/>
        <end position="513"/>
    </location>
</feature>
<reference evidence="2" key="1">
    <citation type="submission" date="2021-02" db="EMBL/GenBank/DDBJ databases">
        <authorList>
            <person name="Nowell W R."/>
        </authorList>
    </citation>
    <scope>NUCLEOTIDE SEQUENCE</scope>
</reference>
<dbReference type="AlphaFoldDB" id="A0A814IF57"/>
<dbReference type="SMART" id="SM00829">
    <property type="entry name" value="PKS_ER"/>
    <property type="match status" value="1"/>
</dbReference>
<dbReference type="Gene3D" id="3.90.180.10">
    <property type="entry name" value="Medium-chain alcohol dehydrogenases, catalytic domain"/>
    <property type="match status" value="1"/>
</dbReference>
<dbReference type="SUPFAM" id="SSF50129">
    <property type="entry name" value="GroES-like"/>
    <property type="match status" value="1"/>
</dbReference>
<dbReference type="Pfam" id="PF13602">
    <property type="entry name" value="ADH_zinc_N_2"/>
    <property type="match status" value="1"/>
</dbReference>
<comment type="caution">
    <text evidence="2">The sequence shown here is derived from an EMBL/GenBank/DDBJ whole genome shotgun (WGS) entry which is preliminary data.</text>
</comment>
<dbReference type="Proteomes" id="UP000663852">
    <property type="component" value="Unassembled WGS sequence"/>
</dbReference>
<evidence type="ECO:0000313" key="3">
    <source>
        <dbReference type="Proteomes" id="UP000663852"/>
    </source>
</evidence>
<dbReference type="InterPro" id="IPR020843">
    <property type="entry name" value="ER"/>
</dbReference>
<evidence type="ECO:0000313" key="2">
    <source>
        <dbReference type="EMBL" id="CAF1020845.1"/>
    </source>
</evidence>
<proteinExistence type="predicted"/>
<dbReference type="InterPro" id="IPR011032">
    <property type="entry name" value="GroES-like_sf"/>
</dbReference>
<gene>
    <name evidence="2" type="ORF">EDS130_LOCUS15885</name>
</gene>
<name>A0A814IF57_ADIRI</name>